<dbReference type="SUPFAM" id="SSF56112">
    <property type="entry name" value="Protein kinase-like (PK-like)"/>
    <property type="match status" value="1"/>
</dbReference>
<organism evidence="9 10">
    <name type="scientific">Yinghuangia aomiensis</name>
    <dbReference type="NCBI Taxonomy" id="676205"/>
    <lineage>
        <taxon>Bacteria</taxon>
        <taxon>Bacillati</taxon>
        <taxon>Actinomycetota</taxon>
        <taxon>Actinomycetes</taxon>
        <taxon>Kitasatosporales</taxon>
        <taxon>Streptomycetaceae</taxon>
        <taxon>Yinghuangia</taxon>
    </lineage>
</organism>
<dbReference type="EMBL" id="BAABHS010000001">
    <property type="protein sequence ID" value="GAA4947701.1"/>
    <property type="molecule type" value="Genomic_DNA"/>
</dbReference>
<name>A0ABP9GQB5_9ACTN</name>
<evidence type="ECO:0000259" key="8">
    <source>
        <dbReference type="PROSITE" id="PS50011"/>
    </source>
</evidence>
<evidence type="ECO:0000256" key="2">
    <source>
        <dbReference type="ARBA" id="ARBA00022527"/>
    </source>
</evidence>
<dbReference type="PROSITE" id="PS00107">
    <property type="entry name" value="PROTEIN_KINASE_ATP"/>
    <property type="match status" value="1"/>
</dbReference>
<evidence type="ECO:0000256" key="1">
    <source>
        <dbReference type="ARBA" id="ARBA00012513"/>
    </source>
</evidence>
<keyword evidence="4 7" id="KW-0547">Nucleotide-binding</keyword>
<dbReference type="EC" id="2.7.11.1" evidence="1"/>
<comment type="caution">
    <text evidence="9">The sequence shown here is derived from an EMBL/GenBank/DDBJ whole genome shotgun (WGS) entry which is preliminary data.</text>
</comment>
<keyword evidence="2" id="KW-0723">Serine/threonine-protein kinase</keyword>
<dbReference type="Gene3D" id="2.80.10.50">
    <property type="match status" value="3"/>
</dbReference>
<dbReference type="SMART" id="SM00458">
    <property type="entry name" value="RICIN"/>
    <property type="match status" value="1"/>
</dbReference>
<dbReference type="Pfam" id="PF00652">
    <property type="entry name" value="Ricin_B_lectin"/>
    <property type="match status" value="1"/>
</dbReference>
<gene>
    <name evidence="9" type="ORF">GCM10023205_04580</name>
</gene>
<evidence type="ECO:0000256" key="4">
    <source>
        <dbReference type="ARBA" id="ARBA00022741"/>
    </source>
</evidence>
<evidence type="ECO:0000256" key="7">
    <source>
        <dbReference type="PROSITE-ProRule" id="PRU10141"/>
    </source>
</evidence>
<dbReference type="Pfam" id="PF00069">
    <property type="entry name" value="Pkinase"/>
    <property type="match status" value="1"/>
</dbReference>
<dbReference type="InterPro" id="IPR017441">
    <property type="entry name" value="Protein_kinase_ATP_BS"/>
</dbReference>
<keyword evidence="3" id="KW-0808">Transferase</keyword>
<evidence type="ECO:0000313" key="9">
    <source>
        <dbReference type="EMBL" id="GAA4947701.1"/>
    </source>
</evidence>
<sequence length="433" mass="47151">MQDQLLAGRYRLVRQLGEGGMGEVWEAQDETLGRSVAVKLVSKLAGGGHRGVQARARFLREARLTARLQHPGIVTVHDLGETGAGDDQVPFLVMELVHGEPLNDVLSRGAVALPDAARWGAQISEALAEAHGAGIMHRDVKPSNIVVTPSGTVKVLDFGVARAADHHPTATADQLTQTGFIVGTPAYMAPEQARGFPEPRSDLYSLGCLLFELITGQPPFQAPDTMGHLSAHLTQEPPAPNSVSAGIPPAWDDLVLTLLNKDPDQRYLNATELARALRRLDAAPLGPFYIWTFAGKCLDVWGASTEDHTRIVQYGCHGRANQQFTLHPLGQGLYEIRTFVGKCLDVHGASTKDRTRIVQYTRHGGPNQRFTLHPVGRGLFEIRTFAGKCLDVQGANPDDHTPINQYTSHGGLNQRFRLVLVGSENLPEHLRPH</sequence>
<accession>A0ABP9GQB5</accession>
<dbReference type="CDD" id="cd14014">
    <property type="entry name" value="STKc_PknB_like"/>
    <property type="match status" value="1"/>
</dbReference>
<reference evidence="10" key="1">
    <citation type="journal article" date="2019" name="Int. J. Syst. Evol. Microbiol.">
        <title>The Global Catalogue of Microorganisms (GCM) 10K type strain sequencing project: providing services to taxonomists for standard genome sequencing and annotation.</title>
        <authorList>
            <consortium name="The Broad Institute Genomics Platform"/>
            <consortium name="The Broad Institute Genome Sequencing Center for Infectious Disease"/>
            <person name="Wu L."/>
            <person name="Ma J."/>
        </authorList>
    </citation>
    <scope>NUCLEOTIDE SEQUENCE [LARGE SCALE GENOMIC DNA]</scope>
    <source>
        <strain evidence="10">JCM 17986</strain>
    </source>
</reference>
<dbReference type="SMART" id="SM00220">
    <property type="entry name" value="S_TKc"/>
    <property type="match status" value="1"/>
</dbReference>
<dbReference type="Proteomes" id="UP001500466">
    <property type="component" value="Unassembled WGS sequence"/>
</dbReference>
<evidence type="ECO:0000256" key="6">
    <source>
        <dbReference type="ARBA" id="ARBA00022840"/>
    </source>
</evidence>
<dbReference type="Gene3D" id="1.10.510.10">
    <property type="entry name" value="Transferase(Phosphotransferase) domain 1"/>
    <property type="match status" value="1"/>
</dbReference>
<dbReference type="InterPro" id="IPR035992">
    <property type="entry name" value="Ricin_B-like_lectins"/>
</dbReference>
<dbReference type="PROSITE" id="PS50011">
    <property type="entry name" value="PROTEIN_KINASE_DOM"/>
    <property type="match status" value="1"/>
</dbReference>
<evidence type="ECO:0000256" key="5">
    <source>
        <dbReference type="ARBA" id="ARBA00022777"/>
    </source>
</evidence>
<dbReference type="RefSeq" id="WP_345673492.1">
    <property type="nucleotide sequence ID" value="NZ_BAABHS010000001.1"/>
</dbReference>
<dbReference type="PROSITE" id="PS00108">
    <property type="entry name" value="PROTEIN_KINASE_ST"/>
    <property type="match status" value="1"/>
</dbReference>
<dbReference type="InterPro" id="IPR000719">
    <property type="entry name" value="Prot_kinase_dom"/>
</dbReference>
<dbReference type="CDD" id="cd00161">
    <property type="entry name" value="beta-trefoil_Ricin-like"/>
    <property type="match status" value="1"/>
</dbReference>
<feature type="binding site" evidence="7">
    <location>
        <position position="39"/>
    </location>
    <ligand>
        <name>ATP</name>
        <dbReference type="ChEBI" id="CHEBI:30616"/>
    </ligand>
</feature>
<dbReference type="SUPFAM" id="SSF50370">
    <property type="entry name" value="Ricin B-like lectins"/>
    <property type="match status" value="1"/>
</dbReference>
<keyword evidence="6 7" id="KW-0067">ATP-binding</keyword>
<keyword evidence="10" id="KW-1185">Reference proteome</keyword>
<proteinExistence type="predicted"/>
<dbReference type="PANTHER" id="PTHR43289">
    <property type="entry name" value="MITOGEN-ACTIVATED PROTEIN KINASE KINASE KINASE 20-RELATED"/>
    <property type="match status" value="1"/>
</dbReference>
<dbReference type="PANTHER" id="PTHR43289:SF6">
    <property type="entry name" value="SERINE_THREONINE-PROTEIN KINASE NEKL-3"/>
    <property type="match status" value="1"/>
</dbReference>
<dbReference type="InterPro" id="IPR011009">
    <property type="entry name" value="Kinase-like_dom_sf"/>
</dbReference>
<feature type="domain" description="Protein kinase" evidence="8">
    <location>
        <begin position="10"/>
        <end position="289"/>
    </location>
</feature>
<protein>
    <recommendedName>
        <fullName evidence="1">non-specific serine/threonine protein kinase</fullName>
        <ecNumber evidence="1">2.7.11.1</ecNumber>
    </recommendedName>
</protein>
<dbReference type="InterPro" id="IPR008271">
    <property type="entry name" value="Ser/Thr_kinase_AS"/>
</dbReference>
<keyword evidence="5" id="KW-0418">Kinase</keyword>
<evidence type="ECO:0000256" key="3">
    <source>
        <dbReference type="ARBA" id="ARBA00022679"/>
    </source>
</evidence>
<dbReference type="PROSITE" id="PS50231">
    <property type="entry name" value="RICIN_B_LECTIN"/>
    <property type="match status" value="1"/>
</dbReference>
<evidence type="ECO:0000313" key="10">
    <source>
        <dbReference type="Proteomes" id="UP001500466"/>
    </source>
</evidence>
<dbReference type="Gene3D" id="3.30.200.20">
    <property type="entry name" value="Phosphorylase Kinase, domain 1"/>
    <property type="match status" value="1"/>
</dbReference>
<dbReference type="InterPro" id="IPR000772">
    <property type="entry name" value="Ricin_B_lectin"/>
</dbReference>